<keyword evidence="2" id="KW-0479">Metal-binding</keyword>
<feature type="binding site" evidence="2">
    <location>
        <position position="273"/>
    </location>
    <ligand>
        <name>substrate</name>
    </ligand>
</feature>
<feature type="binding site" evidence="2">
    <location>
        <begin position="134"/>
        <end position="135"/>
    </location>
    <ligand>
        <name>ATP</name>
        <dbReference type="ChEBI" id="CHEBI:30616"/>
    </ligand>
</feature>
<dbReference type="SUPFAM" id="SSF55326">
    <property type="entry name" value="PurM N-terminal domain-like"/>
    <property type="match status" value="1"/>
</dbReference>
<comment type="catalytic activity">
    <reaction evidence="2">
        <text>thiamine phosphate + ATP = thiamine diphosphate + ADP</text>
        <dbReference type="Rhea" id="RHEA:15913"/>
        <dbReference type="ChEBI" id="CHEBI:30616"/>
        <dbReference type="ChEBI" id="CHEBI:37575"/>
        <dbReference type="ChEBI" id="CHEBI:58937"/>
        <dbReference type="ChEBI" id="CHEBI:456216"/>
        <dbReference type="EC" id="2.7.4.16"/>
    </reaction>
</comment>
<comment type="function">
    <text evidence="2">Catalyzes the ATP-dependent phosphorylation of thiamine-monophosphate (TMP) to form thiamine-pyrophosphate (TPP), the active form of vitamin B1.</text>
</comment>
<feature type="binding site" evidence="2">
    <location>
        <position position="161"/>
    </location>
    <ligand>
        <name>ATP</name>
        <dbReference type="ChEBI" id="CHEBI:30616"/>
    </ligand>
</feature>
<feature type="domain" description="PurM-like N-terminal" evidence="3">
    <location>
        <begin position="38"/>
        <end position="152"/>
    </location>
</feature>
<dbReference type="HAMAP" id="MF_02128">
    <property type="entry name" value="TMP_kinase"/>
    <property type="match status" value="1"/>
</dbReference>
<reference evidence="5" key="1">
    <citation type="submission" date="2019-11" db="EMBL/GenBank/DDBJ databases">
        <title>Description of new Acetobacter species.</title>
        <authorList>
            <person name="Cleenwerck I."/>
            <person name="Sombolestani A.S."/>
        </authorList>
    </citation>
    <scope>NUCLEOTIDE SEQUENCE</scope>
    <source>
        <strain evidence="5">LMG 1626</strain>
    </source>
</reference>
<dbReference type="Gene3D" id="3.90.650.10">
    <property type="entry name" value="PurM-like C-terminal domain"/>
    <property type="match status" value="1"/>
</dbReference>
<feature type="binding site" evidence="2">
    <location>
        <position position="63"/>
    </location>
    <ligand>
        <name>substrate</name>
    </ligand>
</feature>
<dbReference type="NCBIfam" id="TIGR01379">
    <property type="entry name" value="thiL"/>
    <property type="match status" value="1"/>
</dbReference>
<keyword evidence="2 5" id="KW-0808">Transferase</keyword>
<dbReference type="InterPro" id="IPR010918">
    <property type="entry name" value="PurM-like_C_dom"/>
</dbReference>
<comment type="miscellaneous">
    <text evidence="2">Reaction mechanism of ThiL seems to utilize a direct, inline transfer of the gamma-phosphate of ATP to TMP rather than a phosphorylated enzyme intermediate.</text>
</comment>
<feature type="binding site" evidence="2">
    <location>
        <position position="39"/>
    </location>
    <ligand>
        <name>Mg(2+)</name>
        <dbReference type="ChEBI" id="CHEBI:18420"/>
        <label>3</label>
    </ligand>
</feature>
<dbReference type="GO" id="GO:0009030">
    <property type="term" value="F:thiamine-phosphate kinase activity"/>
    <property type="evidence" value="ECO:0007669"/>
    <property type="project" value="UniProtKB-UniRule"/>
</dbReference>
<dbReference type="GO" id="GO:0005524">
    <property type="term" value="F:ATP binding"/>
    <property type="evidence" value="ECO:0007669"/>
    <property type="project" value="UniProtKB-UniRule"/>
</dbReference>
<dbReference type="GO" id="GO:0009228">
    <property type="term" value="P:thiamine biosynthetic process"/>
    <property type="evidence" value="ECO:0007669"/>
    <property type="project" value="UniProtKB-KW"/>
</dbReference>
<organism evidence="5 6">
    <name type="scientific">Acetobacter estunensis</name>
    <dbReference type="NCBI Taxonomy" id="104097"/>
    <lineage>
        <taxon>Bacteria</taxon>
        <taxon>Pseudomonadati</taxon>
        <taxon>Pseudomonadota</taxon>
        <taxon>Alphaproteobacteria</taxon>
        <taxon>Acetobacterales</taxon>
        <taxon>Acetobacteraceae</taxon>
        <taxon>Acetobacter</taxon>
    </lineage>
</organism>
<proteinExistence type="inferred from homology"/>
<feature type="binding site" evidence="2">
    <location>
        <position position="56"/>
    </location>
    <ligand>
        <name>Mg(2+)</name>
        <dbReference type="ChEBI" id="CHEBI:18420"/>
        <label>1</label>
    </ligand>
</feature>
<evidence type="ECO:0000259" key="4">
    <source>
        <dbReference type="Pfam" id="PF02769"/>
    </source>
</evidence>
<dbReference type="InterPro" id="IPR036676">
    <property type="entry name" value="PurM-like_C_sf"/>
</dbReference>
<evidence type="ECO:0000313" key="5">
    <source>
        <dbReference type="EMBL" id="NHO54827.1"/>
    </source>
</evidence>
<gene>
    <name evidence="2 5" type="primary">thiL</name>
    <name evidence="5" type="ORF">GOB87_12870</name>
</gene>
<keyword evidence="1 2" id="KW-0784">Thiamine biosynthesis</keyword>
<dbReference type="PANTHER" id="PTHR30270:SF0">
    <property type="entry name" value="THIAMINE-MONOPHOSPHATE KINASE"/>
    <property type="match status" value="1"/>
</dbReference>
<evidence type="ECO:0000256" key="2">
    <source>
        <dbReference type="HAMAP-Rule" id="MF_02128"/>
    </source>
</evidence>
<dbReference type="AlphaFoldDB" id="A0A967BE90"/>
<feature type="binding site" evidence="2">
    <location>
        <position position="84"/>
    </location>
    <ligand>
        <name>Mg(2+)</name>
        <dbReference type="ChEBI" id="CHEBI:18420"/>
        <label>2</label>
    </ligand>
</feature>
<feature type="binding site" evidence="2">
    <location>
        <position position="84"/>
    </location>
    <ligand>
        <name>Mg(2+)</name>
        <dbReference type="ChEBI" id="CHEBI:18420"/>
        <label>4</label>
    </ligand>
</feature>
<protein>
    <recommendedName>
        <fullName evidence="2">Thiamine-monophosphate kinase</fullName>
        <shortName evidence="2">TMP kinase</shortName>
        <shortName evidence="2">Thiamine-phosphate kinase</shortName>
        <ecNumber evidence="2">2.7.4.16</ecNumber>
    </recommendedName>
</protein>
<name>A0A967BE90_9PROT</name>
<evidence type="ECO:0000313" key="6">
    <source>
        <dbReference type="Proteomes" id="UP000597459"/>
    </source>
</evidence>
<accession>A0A967BE90</accession>
<dbReference type="RefSeq" id="WP_166317599.1">
    <property type="nucleotide sequence ID" value="NZ_WOTH01000034.1"/>
</dbReference>
<dbReference type="SUPFAM" id="SSF56042">
    <property type="entry name" value="PurM C-terminal domain-like"/>
    <property type="match status" value="1"/>
</dbReference>
<comment type="caution">
    <text evidence="5">The sequence shown here is derived from an EMBL/GenBank/DDBJ whole genome shotgun (WGS) entry which is preliminary data.</text>
</comment>
<comment type="pathway">
    <text evidence="2">Cofactor biosynthesis; thiamine diphosphate biosynthesis; thiamine diphosphate from thiamine phosphate: step 1/1.</text>
</comment>
<sequence>MPADRTKEASSFSLPDEFTFIRRHFLSLAGPGALGLTDDAAVFAPQPGREFVVAADAMVEGVHFLPDDPAGTIGRKLLRSNLSDLAAMDARPFGWLLTLACPKNDGRHDEAWFAAFANGLAKDQREFGVSLLGGDTTSTRGPLVLSLTILGDVAPGTALRRNGACDGDGLWVTGTIGDGALGLKALLGEIPDPTGWLTDRYRLPRPRVGLELAGIAHAAMDVSDGLAQDAGHLARESGLGVRLDADAVPLSDAARAVVGTDPARLALCLSGGDDYELLLAVPDDATERLQARCARGGVPVTRIGRFDASLSGVSVCRADGSPFPMDRLGWSHI</sequence>
<comment type="similarity">
    <text evidence="2">Belongs to the thiamine-monophosphate kinase family.</text>
</comment>
<feature type="domain" description="PurM-like C-terminal" evidence="4">
    <location>
        <begin position="167"/>
        <end position="309"/>
    </location>
</feature>
<dbReference type="InterPro" id="IPR016188">
    <property type="entry name" value="PurM-like_N"/>
</dbReference>
<feature type="binding site" evidence="2">
    <location>
        <position position="330"/>
    </location>
    <ligand>
        <name>substrate</name>
    </ligand>
</feature>
<feature type="binding site" evidence="2">
    <location>
        <position position="84"/>
    </location>
    <ligand>
        <name>Mg(2+)</name>
        <dbReference type="ChEBI" id="CHEBI:18420"/>
        <label>3</label>
    </ligand>
</feature>
<feature type="binding site" evidence="2">
    <location>
        <position position="39"/>
    </location>
    <ligand>
        <name>Mg(2+)</name>
        <dbReference type="ChEBI" id="CHEBI:18420"/>
        <label>4</label>
    </ligand>
</feature>
<keyword evidence="2" id="KW-0067">ATP-binding</keyword>
<dbReference type="GO" id="GO:0009229">
    <property type="term" value="P:thiamine diphosphate biosynthetic process"/>
    <property type="evidence" value="ECO:0007669"/>
    <property type="project" value="UniProtKB-UniRule"/>
</dbReference>
<dbReference type="Pfam" id="PF02769">
    <property type="entry name" value="AIRS_C"/>
    <property type="match status" value="1"/>
</dbReference>
<feature type="binding site" evidence="2">
    <location>
        <position position="224"/>
    </location>
    <ligand>
        <name>Mg(2+)</name>
        <dbReference type="ChEBI" id="CHEBI:18420"/>
        <label>5</label>
    </ligand>
</feature>
<feature type="binding site" evidence="2">
    <location>
        <position position="221"/>
    </location>
    <ligand>
        <name>Mg(2+)</name>
        <dbReference type="ChEBI" id="CHEBI:18420"/>
        <label>3</label>
    </ligand>
</feature>
<dbReference type="Proteomes" id="UP000597459">
    <property type="component" value="Unassembled WGS sequence"/>
</dbReference>
<keyword evidence="2" id="KW-0547">Nucleotide-binding</keyword>
<dbReference type="PIRSF" id="PIRSF005303">
    <property type="entry name" value="Thiam_monoph_kin"/>
    <property type="match status" value="1"/>
</dbReference>
<keyword evidence="6" id="KW-1185">Reference proteome</keyword>
<dbReference type="EC" id="2.7.4.16" evidence="2"/>
<dbReference type="GO" id="GO:0000287">
    <property type="term" value="F:magnesium ion binding"/>
    <property type="evidence" value="ECO:0007669"/>
    <property type="project" value="UniProtKB-UniRule"/>
</dbReference>
<dbReference type="Pfam" id="PF00586">
    <property type="entry name" value="AIRS"/>
    <property type="match status" value="1"/>
</dbReference>
<feature type="binding site" evidence="2">
    <location>
        <position position="56"/>
    </location>
    <ligand>
        <name>Mg(2+)</name>
        <dbReference type="ChEBI" id="CHEBI:18420"/>
        <label>2</label>
    </ligand>
</feature>
<evidence type="ECO:0000256" key="1">
    <source>
        <dbReference type="ARBA" id="ARBA00022977"/>
    </source>
</evidence>
<keyword evidence="2" id="KW-0460">Magnesium</keyword>
<feature type="binding site" evidence="2">
    <location>
        <position position="135"/>
    </location>
    <ligand>
        <name>Mg(2+)</name>
        <dbReference type="ChEBI" id="CHEBI:18420"/>
        <label>1</label>
    </ligand>
</feature>
<dbReference type="InterPro" id="IPR036921">
    <property type="entry name" value="PurM-like_N_sf"/>
</dbReference>
<comment type="caution">
    <text evidence="2">Lacks conserved residue(s) required for the propagation of feature annotation.</text>
</comment>
<dbReference type="PANTHER" id="PTHR30270">
    <property type="entry name" value="THIAMINE-MONOPHOSPHATE KINASE"/>
    <property type="match status" value="1"/>
</dbReference>
<dbReference type="EMBL" id="WOTH01000034">
    <property type="protein sequence ID" value="NHO54827.1"/>
    <property type="molecule type" value="Genomic_DNA"/>
</dbReference>
<keyword evidence="2 5" id="KW-0418">Kinase</keyword>
<evidence type="ECO:0000259" key="3">
    <source>
        <dbReference type="Pfam" id="PF00586"/>
    </source>
</evidence>
<dbReference type="Gene3D" id="3.30.1330.10">
    <property type="entry name" value="PurM-like, N-terminal domain"/>
    <property type="match status" value="1"/>
</dbReference>
<dbReference type="CDD" id="cd02194">
    <property type="entry name" value="ThiL"/>
    <property type="match status" value="1"/>
</dbReference>
<dbReference type="InterPro" id="IPR006283">
    <property type="entry name" value="ThiL-like"/>
</dbReference>
<feature type="binding site" evidence="2">
    <location>
        <position position="223"/>
    </location>
    <ligand>
        <name>ATP</name>
        <dbReference type="ChEBI" id="CHEBI:30616"/>
    </ligand>
</feature>